<feature type="transmembrane region" description="Helical" evidence="1">
    <location>
        <begin position="78"/>
        <end position="97"/>
    </location>
</feature>
<keyword evidence="1" id="KW-0812">Transmembrane</keyword>
<dbReference type="KEGG" id="pbd:PBOR_31540"/>
<evidence type="ECO:0000313" key="3">
    <source>
        <dbReference type="Proteomes" id="UP000029518"/>
    </source>
</evidence>
<name>A0A089LP26_PAEBO</name>
<sequence length="108" mass="12107">MRFNSDEELLNKLSAELESLDLQYADVTSPSLPELEQLIAAEAIRRMKRQRKELLIFCLVALVLLSIVLSILSSAPALYWGLQALIPLAALVSMGAARIRLRREEAEE</sequence>
<dbReference type="Pfam" id="PF17280">
    <property type="entry name" value="DUF5345"/>
    <property type="match status" value="1"/>
</dbReference>
<organism evidence="2 3">
    <name type="scientific">Paenibacillus borealis</name>
    <dbReference type="NCBI Taxonomy" id="160799"/>
    <lineage>
        <taxon>Bacteria</taxon>
        <taxon>Bacillati</taxon>
        <taxon>Bacillota</taxon>
        <taxon>Bacilli</taxon>
        <taxon>Bacillales</taxon>
        <taxon>Paenibacillaceae</taxon>
        <taxon>Paenibacillus</taxon>
    </lineage>
</organism>
<dbReference type="EMBL" id="CP009285">
    <property type="protein sequence ID" value="AIQ60943.1"/>
    <property type="molecule type" value="Genomic_DNA"/>
</dbReference>
<dbReference type="AlphaFoldDB" id="A0A089LP26"/>
<accession>A0A089LP26</accession>
<keyword evidence="1" id="KW-1133">Transmembrane helix</keyword>
<protein>
    <recommendedName>
        <fullName evidence="4">YxlC family protein</fullName>
    </recommendedName>
</protein>
<keyword evidence="1" id="KW-0472">Membrane</keyword>
<evidence type="ECO:0008006" key="4">
    <source>
        <dbReference type="Google" id="ProtNLM"/>
    </source>
</evidence>
<feature type="transmembrane region" description="Helical" evidence="1">
    <location>
        <begin position="54"/>
        <end position="72"/>
    </location>
</feature>
<proteinExistence type="predicted"/>
<evidence type="ECO:0000256" key="1">
    <source>
        <dbReference type="SAM" id="Phobius"/>
    </source>
</evidence>
<dbReference type="InterPro" id="IPR035238">
    <property type="entry name" value="DUF5345"/>
</dbReference>
<dbReference type="RefSeq" id="WP_042217637.1">
    <property type="nucleotide sequence ID" value="NZ_CP009285.1"/>
</dbReference>
<dbReference type="Proteomes" id="UP000029518">
    <property type="component" value="Chromosome"/>
</dbReference>
<reference evidence="2" key="1">
    <citation type="submission" date="2014-08" db="EMBL/GenBank/DDBJ databases">
        <title>Comparative genomics of the Paenibacillus odorifer group.</title>
        <authorList>
            <person name="den Bakker H.C."/>
            <person name="Tsai Y.-C.Y.-C."/>
            <person name="Martin N."/>
            <person name="Korlach J."/>
            <person name="Wiedmann M."/>
        </authorList>
    </citation>
    <scope>NUCLEOTIDE SEQUENCE [LARGE SCALE GENOMIC DNA]</scope>
    <source>
        <strain evidence="2">DSM 13188</strain>
    </source>
</reference>
<keyword evidence="3" id="KW-1185">Reference proteome</keyword>
<dbReference type="OrthoDB" id="2622091at2"/>
<evidence type="ECO:0000313" key="2">
    <source>
        <dbReference type="EMBL" id="AIQ60943.1"/>
    </source>
</evidence>
<dbReference type="HOGENOM" id="CLU_155865_0_0_9"/>
<gene>
    <name evidence="2" type="ORF">PBOR_31540</name>
</gene>